<accession>A0A543CPH2</accession>
<proteinExistence type="predicted"/>
<organism evidence="2 3">
    <name type="scientific">Actinoallomurus bryophytorum</name>
    <dbReference type="NCBI Taxonomy" id="1490222"/>
    <lineage>
        <taxon>Bacteria</taxon>
        <taxon>Bacillati</taxon>
        <taxon>Actinomycetota</taxon>
        <taxon>Actinomycetes</taxon>
        <taxon>Streptosporangiales</taxon>
        <taxon>Thermomonosporaceae</taxon>
        <taxon>Actinoallomurus</taxon>
    </lineage>
</organism>
<gene>
    <name evidence="2" type="ORF">FB559_4646</name>
</gene>
<comment type="caution">
    <text evidence="2">The sequence shown here is derived from an EMBL/GenBank/DDBJ whole genome shotgun (WGS) entry which is preliminary data.</text>
</comment>
<dbReference type="EMBL" id="VFOZ01000001">
    <property type="protein sequence ID" value="TQL98993.1"/>
    <property type="molecule type" value="Genomic_DNA"/>
</dbReference>
<reference evidence="2 3" key="1">
    <citation type="submission" date="2019-06" db="EMBL/GenBank/DDBJ databases">
        <title>Sequencing the genomes of 1000 actinobacteria strains.</title>
        <authorList>
            <person name="Klenk H.-P."/>
        </authorList>
    </citation>
    <scope>NUCLEOTIDE SEQUENCE [LARGE SCALE GENOMIC DNA]</scope>
    <source>
        <strain evidence="2 3">DSM 102200</strain>
    </source>
</reference>
<protein>
    <submittedName>
        <fullName evidence="2">Broad specificity phosphatase PhoE</fullName>
    </submittedName>
</protein>
<evidence type="ECO:0000256" key="1">
    <source>
        <dbReference type="SAM" id="MobiDB-lite"/>
    </source>
</evidence>
<sequence length="201" mass="21482">MHAMLGPMTIRLVMITHAPTAATRESRFPSDDPLDARGAESAAGARGALRRFDRVLRGPERRCGETAAGLGLDALVDPSLADLDLGAWRGRTLSELEASQAMELGTWLTDPDAAPHGGESLSSLMDRVAGWLGGLSAERARIAAITHPAVARAAVLQTLGAPLSRFWRLDSAPLTQTWLTHHGGRWQLRETGHPLTADDDA</sequence>
<name>A0A543CPH2_9ACTN</name>
<dbReference type="InterPro" id="IPR013078">
    <property type="entry name" value="His_Pase_superF_clade-1"/>
</dbReference>
<dbReference type="InterPro" id="IPR029033">
    <property type="entry name" value="His_PPase_superfam"/>
</dbReference>
<dbReference type="AlphaFoldDB" id="A0A543CPH2"/>
<evidence type="ECO:0000313" key="3">
    <source>
        <dbReference type="Proteomes" id="UP000316096"/>
    </source>
</evidence>
<keyword evidence="3" id="KW-1185">Reference proteome</keyword>
<feature type="region of interest" description="Disordered" evidence="1">
    <location>
        <begin position="22"/>
        <end position="42"/>
    </location>
</feature>
<dbReference type="Pfam" id="PF00300">
    <property type="entry name" value="His_Phos_1"/>
    <property type="match status" value="1"/>
</dbReference>
<dbReference type="SUPFAM" id="SSF53254">
    <property type="entry name" value="Phosphoglycerate mutase-like"/>
    <property type="match status" value="1"/>
</dbReference>
<dbReference type="Proteomes" id="UP000316096">
    <property type="component" value="Unassembled WGS sequence"/>
</dbReference>
<evidence type="ECO:0000313" key="2">
    <source>
        <dbReference type="EMBL" id="TQL98993.1"/>
    </source>
</evidence>
<dbReference type="Gene3D" id="3.40.50.1240">
    <property type="entry name" value="Phosphoglycerate mutase-like"/>
    <property type="match status" value="1"/>
</dbReference>
<feature type="compositionally biased region" description="Basic and acidic residues" evidence="1">
    <location>
        <begin position="24"/>
        <end position="38"/>
    </location>
</feature>